<name>A0ABQ5W9F2_9HYPH</name>
<reference evidence="2" key="1">
    <citation type="journal article" date="2019" name="Int. J. Syst. Evol. Microbiol.">
        <title>The Global Catalogue of Microorganisms (GCM) 10K type strain sequencing project: providing services to taxonomists for standard genome sequencing and annotation.</title>
        <authorList>
            <consortium name="The Broad Institute Genomics Platform"/>
            <consortium name="The Broad Institute Genome Sequencing Center for Infectious Disease"/>
            <person name="Wu L."/>
            <person name="Ma J."/>
        </authorList>
    </citation>
    <scope>NUCLEOTIDE SEQUENCE [LARGE SCALE GENOMIC DNA]</scope>
    <source>
        <strain evidence="2">NBRC 112416</strain>
    </source>
</reference>
<evidence type="ECO:0000313" key="2">
    <source>
        <dbReference type="Proteomes" id="UP001156691"/>
    </source>
</evidence>
<dbReference type="EMBL" id="BSNS01000020">
    <property type="protein sequence ID" value="GLQ56414.1"/>
    <property type="molecule type" value="Genomic_DNA"/>
</dbReference>
<proteinExistence type="predicted"/>
<dbReference type="Proteomes" id="UP001156691">
    <property type="component" value="Unassembled WGS sequence"/>
</dbReference>
<accession>A0ABQ5W9F2</accession>
<protein>
    <submittedName>
        <fullName evidence="1">Uncharacterized protein</fullName>
    </submittedName>
</protein>
<keyword evidence="2" id="KW-1185">Reference proteome</keyword>
<evidence type="ECO:0000313" key="1">
    <source>
        <dbReference type="EMBL" id="GLQ56414.1"/>
    </source>
</evidence>
<gene>
    <name evidence="1" type="ORF">GCM10010862_36730</name>
</gene>
<organism evidence="1 2">
    <name type="scientific">Devosia nitrariae</name>
    <dbReference type="NCBI Taxonomy" id="2071872"/>
    <lineage>
        <taxon>Bacteria</taxon>
        <taxon>Pseudomonadati</taxon>
        <taxon>Pseudomonadota</taxon>
        <taxon>Alphaproteobacteria</taxon>
        <taxon>Hyphomicrobiales</taxon>
        <taxon>Devosiaceae</taxon>
        <taxon>Devosia</taxon>
    </lineage>
</organism>
<comment type="caution">
    <text evidence="1">The sequence shown here is derived from an EMBL/GenBank/DDBJ whole genome shotgun (WGS) entry which is preliminary data.</text>
</comment>
<sequence>MDGTVDLFDIELKQDQMSKVTLPPDPWQNVTIPNGLPANEGICGLQKCVGELS</sequence>